<dbReference type="GO" id="GO:0005524">
    <property type="term" value="F:ATP binding"/>
    <property type="evidence" value="ECO:0007669"/>
    <property type="project" value="UniProtKB-KW"/>
</dbReference>
<dbReference type="SMART" id="SM00382">
    <property type="entry name" value="AAA"/>
    <property type="match status" value="1"/>
</dbReference>
<evidence type="ECO:0000256" key="1">
    <source>
        <dbReference type="ARBA" id="ARBA00022448"/>
    </source>
</evidence>
<dbReference type="EMBL" id="VBAJ01000191">
    <property type="protein sequence ID" value="TMJ07198.1"/>
    <property type="molecule type" value="Genomic_DNA"/>
</dbReference>
<dbReference type="InterPro" id="IPR003439">
    <property type="entry name" value="ABC_transporter-like_ATP-bd"/>
</dbReference>
<dbReference type="InterPro" id="IPR050166">
    <property type="entry name" value="ABC_transporter_ATP-bind"/>
</dbReference>
<dbReference type="PROSITE" id="PS50893">
    <property type="entry name" value="ABC_TRANSPORTER_2"/>
    <property type="match status" value="1"/>
</dbReference>
<protein>
    <submittedName>
        <fullName evidence="5">ABC transporter ATP-binding protein</fullName>
    </submittedName>
</protein>
<dbReference type="Gene3D" id="3.40.50.300">
    <property type="entry name" value="P-loop containing nucleotide triphosphate hydrolases"/>
    <property type="match status" value="1"/>
</dbReference>
<dbReference type="InterPro" id="IPR027417">
    <property type="entry name" value="P-loop_NTPase"/>
</dbReference>
<sequence>MVAIKQVSKSFGASRTEALQACTLDVPAHEILCVIGPSGCGKTTLLRIVDGLIRADRGQVFVNETEVTAPRPDVAMVFQHFGLLPWKTVYDNVAYGLRVQGRADADLADAVSRYIDLIGLRGFEKNYPYQLSGGMQQRVGLARALAVNPEVLLMDEPFGSLDAQTRELMQEELLRVWRSQPKTMLFVTHSIDEAVILGDRVALMTRRPGRVKEILEVGIARPRDPETVRRSTRYLELREHIWHQLKVEVVGGNGQ</sequence>
<evidence type="ECO:0000313" key="6">
    <source>
        <dbReference type="Proteomes" id="UP000318661"/>
    </source>
</evidence>
<dbReference type="AlphaFoldDB" id="A0A537LGQ7"/>
<dbReference type="PANTHER" id="PTHR42788">
    <property type="entry name" value="TAURINE IMPORT ATP-BINDING PROTEIN-RELATED"/>
    <property type="match status" value="1"/>
</dbReference>
<accession>A0A537LGQ7</accession>
<dbReference type="Pfam" id="PF00005">
    <property type="entry name" value="ABC_tran"/>
    <property type="match status" value="1"/>
</dbReference>
<feature type="domain" description="ABC transporter" evidence="4">
    <location>
        <begin position="2"/>
        <end position="231"/>
    </location>
</feature>
<gene>
    <name evidence="5" type="ORF">E6G99_07565</name>
</gene>
<dbReference type="InterPro" id="IPR003593">
    <property type="entry name" value="AAA+_ATPase"/>
</dbReference>
<evidence type="ECO:0000256" key="2">
    <source>
        <dbReference type="ARBA" id="ARBA00022741"/>
    </source>
</evidence>
<organism evidence="5 6">
    <name type="scientific">Candidatus Segetimicrobium genomatis</name>
    <dbReference type="NCBI Taxonomy" id="2569760"/>
    <lineage>
        <taxon>Bacteria</taxon>
        <taxon>Bacillati</taxon>
        <taxon>Candidatus Sysuimicrobiota</taxon>
        <taxon>Candidatus Sysuimicrobiia</taxon>
        <taxon>Candidatus Sysuimicrobiales</taxon>
        <taxon>Candidatus Segetimicrobiaceae</taxon>
        <taxon>Candidatus Segetimicrobium</taxon>
    </lineage>
</organism>
<evidence type="ECO:0000259" key="4">
    <source>
        <dbReference type="PROSITE" id="PS50893"/>
    </source>
</evidence>
<dbReference type="PROSITE" id="PS00211">
    <property type="entry name" value="ABC_TRANSPORTER_1"/>
    <property type="match status" value="1"/>
</dbReference>
<evidence type="ECO:0000313" key="5">
    <source>
        <dbReference type="EMBL" id="TMJ07198.1"/>
    </source>
</evidence>
<keyword evidence="2" id="KW-0547">Nucleotide-binding</keyword>
<dbReference type="GO" id="GO:0016887">
    <property type="term" value="F:ATP hydrolysis activity"/>
    <property type="evidence" value="ECO:0007669"/>
    <property type="project" value="InterPro"/>
</dbReference>
<name>A0A537LGQ7_9BACT</name>
<reference evidence="5 6" key="1">
    <citation type="journal article" date="2019" name="Nat. Microbiol.">
        <title>Mediterranean grassland soil C-N compound turnover is dependent on rainfall and depth, and is mediated by genomically divergent microorganisms.</title>
        <authorList>
            <person name="Diamond S."/>
            <person name="Andeer P.F."/>
            <person name="Li Z."/>
            <person name="Crits-Christoph A."/>
            <person name="Burstein D."/>
            <person name="Anantharaman K."/>
            <person name="Lane K.R."/>
            <person name="Thomas B.C."/>
            <person name="Pan C."/>
            <person name="Northen T.R."/>
            <person name="Banfield J.F."/>
        </authorList>
    </citation>
    <scope>NUCLEOTIDE SEQUENCE [LARGE SCALE GENOMIC DNA]</scope>
    <source>
        <strain evidence="5">NP_2</strain>
    </source>
</reference>
<keyword evidence="3 5" id="KW-0067">ATP-binding</keyword>
<dbReference type="Proteomes" id="UP000318661">
    <property type="component" value="Unassembled WGS sequence"/>
</dbReference>
<dbReference type="PANTHER" id="PTHR42788:SF13">
    <property type="entry name" value="ALIPHATIC SULFONATES IMPORT ATP-BINDING PROTEIN SSUB"/>
    <property type="match status" value="1"/>
</dbReference>
<keyword evidence="1" id="KW-0813">Transport</keyword>
<dbReference type="CDD" id="cd03293">
    <property type="entry name" value="ABC_NrtD_SsuB_transporters"/>
    <property type="match status" value="1"/>
</dbReference>
<comment type="caution">
    <text evidence="5">The sequence shown here is derived from an EMBL/GenBank/DDBJ whole genome shotgun (WGS) entry which is preliminary data.</text>
</comment>
<evidence type="ECO:0000256" key="3">
    <source>
        <dbReference type="ARBA" id="ARBA00022840"/>
    </source>
</evidence>
<dbReference type="SUPFAM" id="SSF52540">
    <property type="entry name" value="P-loop containing nucleoside triphosphate hydrolases"/>
    <property type="match status" value="1"/>
</dbReference>
<proteinExistence type="predicted"/>
<dbReference type="InterPro" id="IPR017871">
    <property type="entry name" value="ABC_transporter-like_CS"/>
</dbReference>